<dbReference type="OrthoDB" id="105971at2"/>
<accession>A0A845AHG7</accession>
<proteinExistence type="predicted"/>
<comment type="caution">
    <text evidence="1">The sequence shown here is derived from an EMBL/GenBank/DDBJ whole genome shotgun (WGS) entry which is preliminary data.</text>
</comment>
<dbReference type="Proteomes" id="UP000439780">
    <property type="component" value="Unassembled WGS sequence"/>
</dbReference>
<dbReference type="EMBL" id="WTYA01000003">
    <property type="protein sequence ID" value="MXP28265.1"/>
    <property type="molecule type" value="Genomic_DNA"/>
</dbReference>
<gene>
    <name evidence="1" type="ORF">GRI58_05450</name>
</gene>
<protein>
    <submittedName>
        <fullName evidence="1">Uncharacterized protein</fullName>
    </submittedName>
</protein>
<evidence type="ECO:0000313" key="2">
    <source>
        <dbReference type="Proteomes" id="UP000439780"/>
    </source>
</evidence>
<dbReference type="AlphaFoldDB" id="A0A845AHG7"/>
<keyword evidence="2" id="KW-1185">Reference proteome</keyword>
<name>A0A845AHG7_9SPHN</name>
<evidence type="ECO:0000313" key="1">
    <source>
        <dbReference type="EMBL" id="MXP28265.1"/>
    </source>
</evidence>
<reference evidence="1 2" key="1">
    <citation type="submission" date="2019-12" db="EMBL/GenBank/DDBJ databases">
        <title>Genomic-based taxomic classification of the family Erythrobacteraceae.</title>
        <authorList>
            <person name="Xu L."/>
        </authorList>
    </citation>
    <scope>NUCLEOTIDE SEQUENCE [LARGE SCALE GENOMIC DNA]</scope>
    <source>
        <strain evidence="1 2">KEMB 9005-328</strain>
    </source>
</reference>
<dbReference type="RefSeq" id="WP_160752558.1">
    <property type="nucleotide sequence ID" value="NZ_WTYA01000003.1"/>
</dbReference>
<organism evidence="1 2">
    <name type="scientific">Qipengyuania algicida</name>
    <dbReference type="NCBI Taxonomy" id="1836209"/>
    <lineage>
        <taxon>Bacteria</taxon>
        <taxon>Pseudomonadati</taxon>
        <taxon>Pseudomonadota</taxon>
        <taxon>Alphaproteobacteria</taxon>
        <taxon>Sphingomonadales</taxon>
        <taxon>Erythrobacteraceae</taxon>
        <taxon>Qipengyuania</taxon>
    </lineage>
</organism>
<sequence>MRLRYNLACALTAYLHDNAGAVELLNPYFDGCSAEEWNHCKTDPDMDALRDDPRFCEMLSAASERLGIAN</sequence>